<sequence length="74" mass="8816">MERDHLKQKIERVRRQMETKARELGFTHPTVVGISQQLDELLNEWYRGEAMKNQGIYIIRRYTSTIREVAIGRA</sequence>
<evidence type="ECO:0000313" key="1">
    <source>
        <dbReference type="EMBL" id="SDX21187.1"/>
    </source>
</evidence>
<dbReference type="OrthoDB" id="2973153at2"/>
<dbReference type="RefSeq" id="WP_091741120.1">
    <property type="nucleotide sequence ID" value="NZ_FNNQ01000012.1"/>
</dbReference>
<dbReference type="STRING" id="1048340.SAMN05444487_11213"/>
<dbReference type="Proteomes" id="UP000198534">
    <property type="component" value="Unassembled WGS sequence"/>
</dbReference>
<dbReference type="EMBL" id="FNNQ01000012">
    <property type="protein sequence ID" value="SDX21187.1"/>
    <property type="molecule type" value="Genomic_DNA"/>
</dbReference>
<dbReference type="Pfam" id="PF09388">
    <property type="entry name" value="SpoOE-like"/>
    <property type="match status" value="1"/>
</dbReference>
<dbReference type="InterPro" id="IPR037208">
    <property type="entry name" value="Spo0E-like_sf"/>
</dbReference>
<dbReference type="InterPro" id="IPR036638">
    <property type="entry name" value="HLH_DNA-bd_sf"/>
</dbReference>
<dbReference type="GO" id="GO:0043937">
    <property type="term" value="P:regulation of sporulation"/>
    <property type="evidence" value="ECO:0007669"/>
    <property type="project" value="InterPro"/>
</dbReference>
<dbReference type="InterPro" id="IPR018540">
    <property type="entry name" value="Spo0E-like"/>
</dbReference>
<dbReference type="GO" id="GO:0046983">
    <property type="term" value="F:protein dimerization activity"/>
    <property type="evidence" value="ECO:0007669"/>
    <property type="project" value="InterPro"/>
</dbReference>
<keyword evidence="2" id="KW-1185">Reference proteome</keyword>
<protein>
    <submittedName>
        <fullName evidence="1">Spo0E like sporulation regulatory protein</fullName>
    </submittedName>
</protein>
<dbReference type="AlphaFoldDB" id="A0A1H2ZV71"/>
<evidence type="ECO:0000313" key="2">
    <source>
        <dbReference type="Proteomes" id="UP000198534"/>
    </source>
</evidence>
<organism evidence="1 2">
    <name type="scientific">Marininema mesophilum</name>
    <dbReference type="NCBI Taxonomy" id="1048340"/>
    <lineage>
        <taxon>Bacteria</taxon>
        <taxon>Bacillati</taxon>
        <taxon>Bacillota</taxon>
        <taxon>Bacilli</taxon>
        <taxon>Bacillales</taxon>
        <taxon>Thermoactinomycetaceae</taxon>
        <taxon>Marininema</taxon>
    </lineage>
</organism>
<gene>
    <name evidence="1" type="ORF">SAMN05444487_11213</name>
</gene>
<accession>A0A1H2ZV71</accession>
<dbReference type="Gene3D" id="4.10.280.10">
    <property type="entry name" value="Helix-loop-helix DNA-binding domain"/>
    <property type="match status" value="1"/>
</dbReference>
<dbReference type="SUPFAM" id="SSF140500">
    <property type="entry name" value="BAS1536-like"/>
    <property type="match status" value="1"/>
</dbReference>
<reference evidence="1 2" key="1">
    <citation type="submission" date="2016-10" db="EMBL/GenBank/DDBJ databases">
        <authorList>
            <person name="de Groot N.N."/>
        </authorList>
    </citation>
    <scope>NUCLEOTIDE SEQUENCE [LARGE SCALE GENOMIC DNA]</scope>
    <source>
        <strain evidence="1 2">DSM 45610</strain>
    </source>
</reference>
<name>A0A1H2ZV71_9BACL</name>
<proteinExistence type="predicted"/>